<name>A0A0F9F4Z2_9ZZZZ</name>
<organism evidence="1">
    <name type="scientific">marine sediment metagenome</name>
    <dbReference type="NCBI Taxonomy" id="412755"/>
    <lineage>
        <taxon>unclassified sequences</taxon>
        <taxon>metagenomes</taxon>
        <taxon>ecological metagenomes</taxon>
    </lineage>
</organism>
<proteinExistence type="predicted"/>
<protein>
    <recommendedName>
        <fullName evidence="2">JAB domain-containing protein</fullName>
    </recommendedName>
</protein>
<sequence length="165" mass="19268">MKSLLPFLFLLTSCTCFLKGGGENFMWPMREVVETRNITGWVIEEEAREQIRQLYNEAFPLEMGACLYGKVDEAGLLHVLRASVDTTMFATSENVRFLCEFSTDILGDVHSHPMVVEPFVFCESSPLDDKDFQEHRFHAFMLVLCHNRRGFAVLKDGRYWYFTWY</sequence>
<dbReference type="EMBL" id="LAZR01022543">
    <property type="protein sequence ID" value="KKL81499.1"/>
    <property type="molecule type" value="Genomic_DNA"/>
</dbReference>
<evidence type="ECO:0008006" key="2">
    <source>
        <dbReference type="Google" id="ProtNLM"/>
    </source>
</evidence>
<evidence type="ECO:0000313" key="1">
    <source>
        <dbReference type="EMBL" id="KKL81499.1"/>
    </source>
</evidence>
<accession>A0A0F9F4Z2</accession>
<comment type="caution">
    <text evidence="1">The sequence shown here is derived from an EMBL/GenBank/DDBJ whole genome shotgun (WGS) entry which is preliminary data.</text>
</comment>
<reference evidence="1" key="1">
    <citation type="journal article" date="2015" name="Nature">
        <title>Complex archaea that bridge the gap between prokaryotes and eukaryotes.</title>
        <authorList>
            <person name="Spang A."/>
            <person name="Saw J.H."/>
            <person name="Jorgensen S.L."/>
            <person name="Zaremba-Niedzwiedzka K."/>
            <person name="Martijn J."/>
            <person name="Lind A.E."/>
            <person name="van Eijk R."/>
            <person name="Schleper C."/>
            <person name="Guy L."/>
            <person name="Ettema T.J."/>
        </authorList>
    </citation>
    <scope>NUCLEOTIDE SEQUENCE</scope>
</reference>
<dbReference type="AlphaFoldDB" id="A0A0F9F4Z2"/>
<dbReference type="SUPFAM" id="SSF102712">
    <property type="entry name" value="JAB1/MPN domain"/>
    <property type="match status" value="1"/>
</dbReference>
<gene>
    <name evidence="1" type="ORF">LCGC14_1994130</name>
</gene>